<protein>
    <submittedName>
        <fullName evidence="1">Uncharacterized protein</fullName>
    </submittedName>
</protein>
<organism evidence="1 2">
    <name type="scientific">Streptomyces corynorhini</name>
    <dbReference type="NCBI Taxonomy" id="2282652"/>
    <lineage>
        <taxon>Bacteria</taxon>
        <taxon>Bacillati</taxon>
        <taxon>Actinomycetota</taxon>
        <taxon>Actinomycetes</taxon>
        <taxon>Kitasatosporales</taxon>
        <taxon>Streptomycetaceae</taxon>
        <taxon>Streptomyces</taxon>
    </lineage>
</organism>
<keyword evidence="2" id="KW-1185">Reference proteome</keyword>
<reference evidence="1 2" key="1">
    <citation type="submission" date="2018-07" db="EMBL/GenBank/DDBJ databases">
        <title>Streptomyces species from bats.</title>
        <authorList>
            <person name="Dunlap C."/>
        </authorList>
    </citation>
    <scope>NUCLEOTIDE SEQUENCE [LARGE SCALE GENOMIC DNA]</scope>
    <source>
        <strain evidence="1 2">AC230</strain>
    </source>
</reference>
<sequence>MVTEVLPLGVAGLAVLLAGAVGPALVDELPVVADDLLGIDRDVCLSGVEIEVVKEFRGDVDRQAAVDGLRVLEAADRVQDVVGERQRCHCPATGQTSPGVVGEVLQIQGQQVLAGDDAHAGDHVQGLGRVLVAALSAGVLLEFGEQDRLVVATVGVVDVQRRLPNSQP</sequence>
<accession>A0A370BC97</accession>
<evidence type="ECO:0000313" key="2">
    <source>
        <dbReference type="Proteomes" id="UP000253741"/>
    </source>
</evidence>
<dbReference type="Proteomes" id="UP000253741">
    <property type="component" value="Unassembled WGS sequence"/>
</dbReference>
<gene>
    <name evidence="1" type="ORF">DVH02_16680</name>
</gene>
<dbReference type="EMBL" id="QQNA01000121">
    <property type="protein sequence ID" value="RDG37065.1"/>
    <property type="molecule type" value="Genomic_DNA"/>
</dbReference>
<comment type="caution">
    <text evidence="1">The sequence shown here is derived from an EMBL/GenBank/DDBJ whole genome shotgun (WGS) entry which is preliminary data.</text>
</comment>
<dbReference type="RefSeq" id="WP_114624602.1">
    <property type="nucleotide sequence ID" value="NZ_QQNA01000121.1"/>
</dbReference>
<name>A0A370BC97_9ACTN</name>
<evidence type="ECO:0000313" key="1">
    <source>
        <dbReference type="EMBL" id="RDG37065.1"/>
    </source>
</evidence>
<proteinExistence type="predicted"/>
<dbReference type="AlphaFoldDB" id="A0A370BC97"/>